<reference evidence="3 4" key="2">
    <citation type="submission" date="2021-03" db="EMBL/GenBank/DDBJ databases">
        <title>Genomic Encyclopedia of Type Strains, Phase IV (KMG-IV): sequencing the most valuable type-strain genomes for metagenomic binning, comparative biology and taxonomic classification.</title>
        <authorList>
            <person name="Goeker M."/>
        </authorList>
    </citation>
    <scope>NUCLEOTIDE SEQUENCE [LARGE SCALE GENOMIC DNA]</scope>
    <source>
        <strain evidence="3 4">DSM 41954</strain>
    </source>
</reference>
<evidence type="ECO:0000313" key="2">
    <source>
        <dbReference type="EMBL" id="CDR10225.1"/>
    </source>
</evidence>
<proteinExistence type="predicted"/>
<sequence length="188" mass="21034">MGGIDWGDAPTWVAGAFAAAAAYYARGTLRSQQKQIREQREFIAEQSATLALERAELLAQAEERRTAQARRVSMKHSLSWTNDAEGFGGRNDHWKVRVINTSDEPIRDVLVRFGDTYDARDATTAGQRGWGPGRVHLIGPGREFTFRSQRMPEVLLENARPDLYFTDANGVRWQLDAHGELDEGSEAS</sequence>
<name>A0A060ZVV0_9ACTN</name>
<feature type="transmembrane region" description="Helical" evidence="1">
    <location>
        <begin position="12"/>
        <end position="29"/>
    </location>
</feature>
<keyword evidence="1" id="KW-0812">Transmembrane</keyword>
<gene>
    <name evidence="3" type="ORF">J2Z30_005863</name>
    <name evidence="2" type="ORF">SIRAN6796</name>
</gene>
<evidence type="ECO:0000313" key="4">
    <source>
        <dbReference type="Proteomes" id="UP000756710"/>
    </source>
</evidence>
<keyword evidence="1" id="KW-0472">Membrane</keyword>
<keyword evidence="1" id="KW-1133">Transmembrane helix</keyword>
<accession>A0A060ZVV0</accession>
<dbReference type="RefSeq" id="WP_044576016.1">
    <property type="nucleotide sequence ID" value="NZ_BAABDR010000095.1"/>
</dbReference>
<dbReference type="AlphaFoldDB" id="A0A060ZVV0"/>
<organism evidence="2">
    <name type="scientific">Streptomyces iranensis</name>
    <dbReference type="NCBI Taxonomy" id="576784"/>
    <lineage>
        <taxon>Bacteria</taxon>
        <taxon>Bacillati</taxon>
        <taxon>Actinomycetota</taxon>
        <taxon>Actinomycetes</taxon>
        <taxon>Kitasatosporales</taxon>
        <taxon>Streptomycetaceae</taxon>
        <taxon>Streptomyces</taxon>
        <taxon>Streptomyces violaceusniger group</taxon>
    </lineage>
</organism>
<evidence type="ECO:0000313" key="3">
    <source>
        <dbReference type="EMBL" id="MBP2064837.1"/>
    </source>
</evidence>
<keyword evidence="4" id="KW-1185">Reference proteome</keyword>
<dbReference type="EMBL" id="JAGGLR010000017">
    <property type="protein sequence ID" value="MBP2064837.1"/>
    <property type="molecule type" value="Genomic_DNA"/>
</dbReference>
<dbReference type="EMBL" id="LK022848">
    <property type="protein sequence ID" value="CDR10225.1"/>
    <property type="molecule type" value="Genomic_DNA"/>
</dbReference>
<dbReference type="Proteomes" id="UP000756710">
    <property type="component" value="Unassembled WGS sequence"/>
</dbReference>
<evidence type="ECO:0000256" key="1">
    <source>
        <dbReference type="SAM" id="Phobius"/>
    </source>
</evidence>
<protein>
    <submittedName>
        <fullName evidence="2">Uncharacterized protein</fullName>
    </submittedName>
</protein>
<dbReference type="HOGENOM" id="CLU_1440326_0_0_11"/>
<reference evidence="2" key="1">
    <citation type="submission" date="2014-05" db="EMBL/GenBank/DDBJ databases">
        <authorList>
            <person name="Horn Fabian"/>
        </authorList>
    </citation>
    <scope>NUCLEOTIDE SEQUENCE</scope>
</reference>